<dbReference type="SUPFAM" id="SSF53850">
    <property type="entry name" value="Periplasmic binding protein-like II"/>
    <property type="match status" value="1"/>
</dbReference>
<proteinExistence type="predicted"/>
<dbReference type="Proteomes" id="UP000425960">
    <property type="component" value="Chromosome"/>
</dbReference>
<reference evidence="2 3" key="1">
    <citation type="submission" date="2019-11" db="EMBL/GenBank/DDBJ databases">
        <title>Comparative genomics of hydrocarbon-degrading Desulfosarcina strains.</title>
        <authorList>
            <person name="Watanabe M."/>
            <person name="Kojima H."/>
            <person name="Fukui M."/>
        </authorList>
    </citation>
    <scope>NUCLEOTIDE SEQUENCE [LARGE SCALE GENOMIC DNA]</scope>
    <source>
        <strain evidence="2 3">28bB2T</strain>
    </source>
</reference>
<dbReference type="EMBL" id="AP021876">
    <property type="protein sequence ID" value="BBO86371.1"/>
    <property type="molecule type" value="Genomic_DNA"/>
</dbReference>
<feature type="chain" id="PRO_5024465221" evidence="1">
    <location>
        <begin position="21"/>
        <end position="331"/>
    </location>
</feature>
<protein>
    <submittedName>
        <fullName evidence="2">C4-dicarboxylate ABC transporter substrate-binding protein</fullName>
    </submittedName>
</protein>
<dbReference type="PANTHER" id="PTHR42941:SF1">
    <property type="entry name" value="SLL1037 PROTEIN"/>
    <property type="match status" value="1"/>
</dbReference>
<dbReference type="Gene3D" id="3.40.190.10">
    <property type="entry name" value="Periplasmic binding protein-like II"/>
    <property type="match status" value="2"/>
</dbReference>
<evidence type="ECO:0000313" key="3">
    <source>
        <dbReference type="Proteomes" id="UP000425960"/>
    </source>
</evidence>
<dbReference type="PANTHER" id="PTHR42941">
    <property type="entry name" value="SLL1037 PROTEIN"/>
    <property type="match status" value="1"/>
</dbReference>
<sequence>MAGATGGIVLLLALFHPALAAEKEQTFLAITTGGRKSTAYQIGLDLKDLSKGYNLHLAACPSKGSVENIFAVSQRPGNHLGIVQTDVLAFVSKFNADPQLARIEKTVRWVYPLYRQEVHLLASDIVSHFSDLSGKRVGIGPPESGSYLTSRLLFEIADVTPQQLFILDDARALAALKAGTLDAMLVIDGMPVKRLVSGIQPADRLHLVPITHKGIRSFYPAARIPAGTYAWQTADVETVSVGTVLVAYNFHDYHCDAIGELAYLIRENLSWLKANGHPKWRTVNLDADVQGWRPYDCVTGYIPPVDLRANQSLRANPSNPVAKAIQTVFRP</sequence>
<dbReference type="Pfam" id="PF16868">
    <property type="entry name" value="NMT1_3"/>
    <property type="match status" value="1"/>
</dbReference>
<dbReference type="AlphaFoldDB" id="A0A5K8A1R2"/>
<evidence type="ECO:0000256" key="1">
    <source>
        <dbReference type="SAM" id="SignalP"/>
    </source>
</evidence>
<gene>
    <name evidence="2" type="ORF">DSCO28_69370</name>
</gene>
<name>A0A5K8A1R2_9BACT</name>
<accession>A0A5K8A1R2</accession>
<organism evidence="2 3">
    <name type="scientific">Desulfosarcina ovata subsp. sediminis</name>
    <dbReference type="NCBI Taxonomy" id="885957"/>
    <lineage>
        <taxon>Bacteria</taxon>
        <taxon>Pseudomonadati</taxon>
        <taxon>Thermodesulfobacteriota</taxon>
        <taxon>Desulfobacteria</taxon>
        <taxon>Desulfobacterales</taxon>
        <taxon>Desulfosarcinaceae</taxon>
        <taxon>Desulfosarcina</taxon>
    </lineage>
</organism>
<feature type="signal peptide" evidence="1">
    <location>
        <begin position="1"/>
        <end position="20"/>
    </location>
</feature>
<keyword evidence="1" id="KW-0732">Signal</keyword>
<evidence type="ECO:0000313" key="2">
    <source>
        <dbReference type="EMBL" id="BBO86371.1"/>
    </source>
</evidence>
<dbReference type="NCBIfam" id="TIGR02122">
    <property type="entry name" value="TRAP_TAXI"/>
    <property type="match status" value="1"/>
</dbReference>
<dbReference type="InterPro" id="IPR011852">
    <property type="entry name" value="TRAP_TAXI"/>
</dbReference>
<dbReference type="KEGG" id="dov:DSCO28_69370"/>